<feature type="transmembrane region" description="Helical" evidence="1">
    <location>
        <begin position="101"/>
        <end position="122"/>
    </location>
</feature>
<reference evidence="2 3" key="2">
    <citation type="journal article" date="2011" name="Stand. Genomic Sci.">
        <title>Complete genome sequence of Paludibacter propionicigenes type strain (WB4).</title>
        <authorList>
            <person name="Gronow S."/>
            <person name="Munk C."/>
            <person name="Lapidus A."/>
            <person name="Nolan M."/>
            <person name="Lucas S."/>
            <person name="Hammon N."/>
            <person name="Deshpande S."/>
            <person name="Cheng J.F."/>
            <person name="Tapia R."/>
            <person name="Han C."/>
            <person name="Goodwin L."/>
            <person name="Pitluck S."/>
            <person name="Liolios K."/>
            <person name="Ivanova N."/>
            <person name="Mavromatis K."/>
            <person name="Mikhailova N."/>
            <person name="Pati A."/>
            <person name="Chen A."/>
            <person name="Palaniappan K."/>
            <person name="Land M."/>
            <person name="Hauser L."/>
            <person name="Chang Y.J."/>
            <person name="Jeffries C.D."/>
            <person name="Brambilla E."/>
            <person name="Rohde M."/>
            <person name="Goker M."/>
            <person name="Detter J.C."/>
            <person name="Woyke T."/>
            <person name="Bristow J."/>
            <person name="Eisen J.A."/>
            <person name="Markowitz V."/>
            <person name="Hugenholtz P."/>
            <person name="Kyrpides N.C."/>
            <person name="Klenk H.P."/>
        </authorList>
    </citation>
    <scope>NUCLEOTIDE SEQUENCE [LARGE SCALE GENOMIC DNA]</scope>
    <source>
        <strain evidence="3">DSM 17365 / JCM 13257 / WB4</strain>
    </source>
</reference>
<accession>E4T641</accession>
<keyword evidence="1" id="KW-0472">Membrane</keyword>
<gene>
    <name evidence="2" type="ordered locus">Palpr_2048</name>
</gene>
<dbReference type="OrthoDB" id="1450545at2"/>
<dbReference type="HOGENOM" id="CLU_153209_0_0_10"/>
<sequence length="135" mass="16135">MNDFFANWYELIDYFPGFSDDMYNQNLYITIGLCMVLIPIGILTIYYYVVDSVKFNKGWYWLILVLILCATNFGIAYGISYNELSYLYEQQNKVMPYSTEFVGFSFINAFWTFVVSFVWSMMIKWKSKNCRRTPF</sequence>
<reference key="1">
    <citation type="submission" date="2010-11" db="EMBL/GenBank/DDBJ databases">
        <title>The complete genome of Paludibacter propionicigenes DSM 17365.</title>
        <authorList>
            <consortium name="US DOE Joint Genome Institute (JGI-PGF)"/>
            <person name="Lucas S."/>
            <person name="Copeland A."/>
            <person name="Lapidus A."/>
            <person name="Bruce D."/>
            <person name="Goodwin L."/>
            <person name="Pitluck S."/>
            <person name="Kyrpides N."/>
            <person name="Mavromatis K."/>
            <person name="Ivanova N."/>
            <person name="Munk A.C."/>
            <person name="Brettin T."/>
            <person name="Detter J.C."/>
            <person name="Han C."/>
            <person name="Tapia R."/>
            <person name="Land M."/>
            <person name="Hauser L."/>
            <person name="Markowitz V."/>
            <person name="Cheng J.-F."/>
            <person name="Hugenholtz P."/>
            <person name="Woyke T."/>
            <person name="Wu D."/>
            <person name="Gronow S."/>
            <person name="Wellnitz S."/>
            <person name="Brambilla E."/>
            <person name="Klenk H.-P."/>
            <person name="Eisen J.A."/>
        </authorList>
    </citation>
    <scope>NUCLEOTIDE SEQUENCE</scope>
    <source>
        <strain>WB4</strain>
    </source>
</reference>
<dbReference type="Proteomes" id="UP000008718">
    <property type="component" value="Chromosome"/>
</dbReference>
<keyword evidence="3" id="KW-1185">Reference proteome</keyword>
<keyword evidence="1" id="KW-1133">Transmembrane helix</keyword>
<dbReference type="RefSeq" id="WP_013445554.1">
    <property type="nucleotide sequence ID" value="NC_014734.1"/>
</dbReference>
<keyword evidence="1" id="KW-0812">Transmembrane</keyword>
<evidence type="ECO:0000256" key="1">
    <source>
        <dbReference type="SAM" id="Phobius"/>
    </source>
</evidence>
<dbReference type="KEGG" id="ppn:Palpr_2048"/>
<organism evidence="2 3">
    <name type="scientific">Paludibacter propionicigenes (strain DSM 17365 / JCM 13257 / WB4)</name>
    <dbReference type="NCBI Taxonomy" id="694427"/>
    <lineage>
        <taxon>Bacteria</taxon>
        <taxon>Pseudomonadati</taxon>
        <taxon>Bacteroidota</taxon>
        <taxon>Bacteroidia</taxon>
        <taxon>Bacteroidales</taxon>
        <taxon>Paludibacteraceae</taxon>
        <taxon>Paludibacter</taxon>
    </lineage>
</organism>
<protein>
    <submittedName>
        <fullName evidence="2">Membrane protein</fullName>
    </submittedName>
</protein>
<dbReference type="AlphaFoldDB" id="E4T641"/>
<dbReference type="EMBL" id="CP002345">
    <property type="protein sequence ID" value="ADQ80185.1"/>
    <property type="molecule type" value="Genomic_DNA"/>
</dbReference>
<evidence type="ECO:0000313" key="2">
    <source>
        <dbReference type="EMBL" id="ADQ80185.1"/>
    </source>
</evidence>
<evidence type="ECO:0000313" key="3">
    <source>
        <dbReference type="Proteomes" id="UP000008718"/>
    </source>
</evidence>
<feature type="transmembrane region" description="Helical" evidence="1">
    <location>
        <begin position="61"/>
        <end position="81"/>
    </location>
</feature>
<dbReference type="STRING" id="694427.Palpr_2048"/>
<dbReference type="eggNOG" id="ENOG5030PJ1">
    <property type="taxonomic scope" value="Bacteria"/>
</dbReference>
<name>E4T641_PALPW</name>
<feature type="transmembrane region" description="Helical" evidence="1">
    <location>
        <begin position="27"/>
        <end position="49"/>
    </location>
</feature>
<proteinExistence type="predicted"/>